<dbReference type="PROSITE" id="PS00759">
    <property type="entry name" value="ARGE_DAPE_CPG2_2"/>
    <property type="match status" value="1"/>
</dbReference>
<dbReference type="OrthoDB" id="9804934at2"/>
<comment type="catalytic activity">
    <reaction evidence="1 9">
        <text>Release of the N-terminal residue from a tripeptide.</text>
        <dbReference type="EC" id="3.4.11.4"/>
    </reaction>
</comment>
<comment type="function">
    <text evidence="9">Cleaves the N-terminal amino acid of tripeptides.</text>
</comment>
<dbReference type="InterPro" id="IPR002933">
    <property type="entry name" value="Peptidase_M20"/>
</dbReference>
<evidence type="ECO:0000256" key="11">
    <source>
        <dbReference type="PIRSR" id="PIRSR037215-2"/>
    </source>
</evidence>
<dbReference type="InterPro" id="IPR036264">
    <property type="entry name" value="Bact_exopeptidase_dim_dom"/>
</dbReference>
<dbReference type="GO" id="GO:0008270">
    <property type="term" value="F:zinc ion binding"/>
    <property type="evidence" value="ECO:0007669"/>
    <property type="project" value="UniProtKB-UniRule"/>
</dbReference>
<keyword evidence="6 9" id="KW-0378">Hydrolase</keyword>
<dbReference type="STRING" id="29354.IO98_14145"/>
<dbReference type="NCBIfam" id="NF009920">
    <property type="entry name" value="PRK13381.1"/>
    <property type="match status" value="1"/>
</dbReference>
<feature type="active site" evidence="9 10">
    <location>
        <position position="80"/>
    </location>
</feature>
<dbReference type="EMBL" id="JPME01000015">
    <property type="protein sequence ID" value="KEZ89801.1"/>
    <property type="molecule type" value="Genomic_DNA"/>
</dbReference>
<keyword evidence="4 9" id="KW-0645">Protease</keyword>
<dbReference type="MEROPS" id="M20.003"/>
<accession>A0A084JLG7</accession>
<dbReference type="GO" id="GO:0006508">
    <property type="term" value="P:proteolysis"/>
    <property type="evidence" value="ECO:0007669"/>
    <property type="project" value="UniProtKB-UniRule"/>
</dbReference>
<feature type="active site" description="Proton acceptor" evidence="9 10">
    <location>
        <position position="175"/>
    </location>
</feature>
<keyword evidence="14" id="KW-1185">Reference proteome</keyword>
<evidence type="ECO:0000256" key="5">
    <source>
        <dbReference type="ARBA" id="ARBA00022723"/>
    </source>
</evidence>
<dbReference type="InterPro" id="IPR011650">
    <property type="entry name" value="Peptidase_M20_dimer"/>
</dbReference>
<evidence type="ECO:0000259" key="12">
    <source>
        <dbReference type="Pfam" id="PF07687"/>
    </source>
</evidence>
<dbReference type="PANTHER" id="PTHR42994:SF1">
    <property type="entry name" value="PEPTIDASE T"/>
    <property type="match status" value="1"/>
</dbReference>
<dbReference type="Pfam" id="PF07687">
    <property type="entry name" value="M20_dimer"/>
    <property type="match status" value="1"/>
</dbReference>
<feature type="binding site" evidence="9 11">
    <location>
        <position position="141"/>
    </location>
    <ligand>
        <name>Zn(2+)</name>
        <dbReference type="ChEBI" id="CHEBI:29105"/>
        <label>2</label>
    </ligand>
</feature>
<keyword evidence="7 9" id="KW-0862">Zinc</keyword>
<protein>
    <recommendedName>
        <fullName evidence="9">Peptidase T</fullName>
        <ecNumber evidence="9">3.4.11.4</ecNumber>
    </recommendedName>
    <alternativeName>
        <fullName evidence="9">Aminotripeptidase</fullName>
        <shortName evidence="9">Tripeptidase</shortName>
    </alternativeName>
    <alternativeName>
        <fullName evidence="9">Tripeptide aminopeptidase</fullName>
    </alternativeName>
</protein>
<evidence type="ECO:0000256" key="2">
    <source>
        <dbReference type="ARBA" id="ARBA00009692"/>
    </source>
</evidence>
<dbReference type="GO" id="GO:0043171">
    <property type="term" value="P:peptide catabolic process"/>
    <property type="evidence" value="ECO:0007669"/>
    <property type="project" value="UniProtKB-UniRule"/>
</dbReference>
<keyword evidence="5 9" id="KW-0479">Metal-binding</keyword>
<evidence type="ECO:0000313" key="13">
    <source>
        <dbReference type="EMBL" id="KEZ89801.1"/>
    </source>
</evidence>
<keyword evidence="8 9" id="KW-0482">Metalloprotease</keyword>
<evidence type="ECO:0000256" key="9">
    <source>
        <dbReference type="HAMAP-Rule" id="MF_00550"/>
    </source>
</evidence>
<dbReference type="Pfam" id="PF01546">
    <property type="entry name" value="Peptidase_M20"/>
    <property type="match status" value="1"/>
</dbReference>
<dbReference type="NCBIfam" id="TIGR01882">
    <property type="entry name" value="peptidase-T"/>
    <property type="match status" value="1"/>
</dbReference>
<comment type="caution">
    <text evidence="13">The sequence shown here is derived from an EMBL/GenBank/DDBJ whole genome shotgun (WGS) entry which is preliminary data.</text>
</comment>
<dbReference type="HAMAP" id="MF_00550">
    <property type="entry name" value="Aminopeptidase_M20"/>
    <property type="match status" value="1"/>
</dbReference>
<dbReference type="InterPro" id="IPR010161">
    <property type="entry name" value="Peptidase_M20B"/>
</dbReference>
<evidence type="ECO:0000256" key="8">
    <source>
        <dbReference type="ARBA" id="ARBA00023049"/>
    </source>
</evidence>
<keyword evidence="3 9" id="KW-0031">Aminopeptidase</keyword>
<feature type="domain" description="Peptidase M20 dimerisation" evidence="12">
    <location>
        <begin position="207"/>
        <end position="309"/>
    </location>
</feature>
<dbReference type="InterPro" id="IPR001261">
    <property type="entry name" value="ArgE/DapE_CS"/>
</dbReference>
<evidence type="ECO:0000313" key="14">
    <source>
        <dbReference type="Proteomes" id="UP000028525"/>
    </source>
</evidence>
<evidence type="ECO:0000256" key="1">
    <source>
        <dbReference type="ARBA" id="ARBA00000870"/>
    </source>
</evidence>
<feature type="binding site" evidence="9 11">
    <location>
        <position position="141"/>
    </location>
    <ligand>
        <name>Zn(2+)</name>
        <dbReference type="ChEBI" id="CHEBI:29105"/>
        <label>1</label>
    </ligand>
</feature>
<feature type="binding site" evidence="9 11">
    <location>
        <position position="198"/>
    </location>
    <ligand>
        <name>Zn(2+)</name>
        <dbReference type="ChEBI" id="CHEBI:29105"/>
        <label>1</label>
    </ligand>
</feature>
<keyword evidence="9" id="KW-0963">Cytoplasm</keyword>
<dbReference type="RefSeq" id="WP_038282005.1">
    <property type="nucleotide sequence ID" value="NZ_JPME01000015.1"/>
</dbReference>
<feature type="binding site" evidence="9 11">
    <location>
        <position position="176"/>
    </location>
    <ligand>
        <name>Zn(2+)</name>
        <dbReference type="ChEBI" id="CHEBI:29105"/>
        <label>2</label>
    </ligand>
</feature>
<dbReference type="SUPFAM" id="SSF55031">
    <property type="entry name" value="Bacterial exopeptidase dimerisation domain"/>
    <property type="match status" value="1"/>
</dbReference>
<dbReference type="Gene3D" id="3.40.630.10">
    <property type="entry name" value="Zn peptidases"/>
    <property type="match status" value="1"/>
</dbReference>
<dbReference type="PIRSF" id="PIRSF037215">
    <property type="entry name" value="Peptidase_M20B"/>
    <property type="match status" value="1"/>
</dbReference>
<dbReference type="AlphaFoldDB" id="A0A084JLG7"/>
<dbReference type="EC" id="3.4.11.4" evidence="9"/>
<dbReference type="Proteomes" id="UP000028525">
    <property type="component" value="Unassembled WGS sequence"/>
</dbReference>
<comment type="subcellular location">
    <subcellularLocation>
        <location evidence="9">Cytoplasm</location>
    </subcellularLocation>
</comment>
<gene>
    <name evidence="9" type="primary">pepT</name>
    <name evidence="13" type="ORF">IO98_14145</name>
</gene>
<proteinExistence type="inferred from homology"/>
<comment type="cofactor">
    <cofactor evidence="9 11">
        <name>Zn(2+)</name>
        <dbReference type="ChEBI" id="CHEBI:29105"/>
    </cofactor>
    <text evidence="9 11">Binds 2 Zn(2+) ions per subunit.</text>
</comment>
<reference evidence="13 14" key="1">
    <citation type="submission" date="2014-07" db="EMBL/GenBank/DDBJ databases">
        <title>Draft genome of Clostridium celerecrescens 152B isolated from sediments associated with methane hydrate from Krishna Godavari basin.</title>
        <authorList>
            <person name="Honkalas V.S."/>
            <person name="Dabir A.P."/>
            <person name="Arora P."/>
            <person name="Dhakephalkar P.K."/>
        </authorList>
    </citation>
    <scope>NUCLEOTIDE SEQUENCE [LARGE SCALE GENOMIC DNA]</scope>
    <source>
        <strain evidence="13 14">152B</strain>
    </source>
</reference>
<evidence type="ECO:0000256" key="10">
    <source>
        <dbReference type="PIRSR" id="PIRSR037215-1"/>
    </source>
</evidence>
<organism evidence="13 14">
    <name type="scientific">Lacrimispora celerecrescens</name>
    <dbReference type="NCBI Taxonomy" id="29354"/>
    <lineage>
        <taxon>Bacteria</taxon>
        <taxon>Bacillati</taxon>
        <taxon>Bacillota</taxon>
        <taxon>Clostridia</taxon>
        <taxon>Lachnospirales</taxon>
        <taxon>Lachnospiraceae</taxon>
        <taxon>Lacrimispora</taxon>
    </lineage>
</organism>
<dbReference type="SUPFAM" id="SSF53187">
    <property type="entry name" value="Zn-dependent exopeptidases"/>
    <property type="match status" value="1"/>
</dbReference>
<dbReference type="GO" id="GO:0045148">
    <property type="term" value="F:tripeptide aminopeptidase activity"/>
    <property type="evidence" value="ECO:0007669"/>
    <property type="project" value="UniProtKB-UniRule"/>
</dbReference>
<feature type="binding site" evidence="9 11">
    <location>
        <position position="78"/>
    </location>
    <ligand>
        <name>Zn(2+)</name>
        <dbReference type="ChEBI" id="CHEBI:29105"/>
        <label>1</label>
    </ligand>
</feature>
<sequence length="408" mass="45421">MSQVLDNFLKYISFDTQSKEDMETVPSTEKQRVLARELAAQLQAMKAEHVMVDEHSYVYATIPATMDKPVPVLGFIAHMDTAPAYSGSGVKPQIVKNYDGGDILMNKETGLVMKAIDFPDLLKYKGQDIITTDGTTLLGADDKAGVAEIMAMAEYLLSHPEIPHGTIRIGFTPDEEVGRGADFFDVKGFGADVAYTVDGGGLGELEYENFNAASARVLIHGSSIHPGSSKGRMRNALLMAMEFHNMLPAAENPMYTEGYEGFFHLDSMSGTVEEARMDYIIRDHSKERFEEKKAFIERVAEYLNSRYHAGTVDLILKDSYYNMKEKIQPHMYLIEIAKASMEEIGIEPMVTPIRGGTDGARLSYEGLPCPNLCTGGYNYHGKFEFIPVQSMEKVVELLLKIVEKFAER</sequence>
<dbReference type="PROSITE" id="PS00758">
    <property type="entry name" value="ARGE_DAPE_CPG2_1"/>
    <property type="match status" value="1"/>
</dbReference>
<dbReference type="CDD" id="cd03892">
    <property type="entry name" value="M20_peptT"/>
    <property type="match status" value="1"/>
</dbReference>
<dbReference type="Gene3D" id="3.30.70.360">
    <property type="match status" value="1"/>
</dbReference>
<evidence type="ECO:0000256" key="6">
    <source>
        <dbReference type="ARBA" id="ARBA00022801"/>
    </source>
</evidence>
<feature type="binding site" evidence="9 11">
    <location>
        <position position="380"/>
    </location>
    <ligand>
        <name>Zn(2+)</name>
        <dbReference type="ChEBI" id="CHEBI:29105"/>
        <label>2</label>
    </ligand>
</feature>
<dbReference type="GO" id="GO:0005829">
    <property type="term" value="C:cytosol"/>
    <property type="evidence" value="ECO:0007669"/>
    <property type="project" value="TreeGrafter"/>
</dbReference>
<evidence type="ECO:0000256" key="7">
    <source>
        <dbReference type="ARBA" id="ARBA00022833"/>
    </source>
</evidence>
<dbReference type="PANTHER" id="PTHR42994">
    <property type="entry name" value="PEPTIDASE T"/>
    <property type="match status" value="1"/>
</dbReference>
<name>A0A084JLG7_9FIRM</name>
<dbReference type="NCBIfam" id="NF003976">
    <property type="entry name" value="PRK05469.1"/>
    <property type="match status" value="1"/>
</dbReference>
<evidence type="ECO:0000256" key="3">
    <source>
        <dbReference type="ARBA" id="ARBA00022438"/>
    </source>
</evidence>
<evidence type="ECO:0000256" key="4">
    <source>
        <dbReference type="ARBA" id="ARBA00022670"/>
    </source>
</evidence>
<comment type="similarity">
    <text evidence="2 9">Belongs to the peptidase M20B family.</text>
</comment>
<dbReference type="GO" id="GO:0008237">
    <property type="term" value="F:metallopeptidase activity"/>
    <property type="evidence" value="ECO:0007669"/>
    <property type="project" value="UniProtKB-KW"/>
</dbReference>